<gene>
    <name evidence="1" type="ORF">TNIN_412061</name>
</gene>
<protein>
    <submittedName>
        <fullName evidence="1">Uncharacterized protein</fullName>
    </submittedName>
</protein>
<evidence type="ECO:0000313" key="1">
    <source>
        <dbReference type="EMBL" id="GFS32982.1"/>
    </source>
</evidence>
<organism evidence="1 2">
    <name type="scientific">Trichonephila inaurata madagascariensis</name>
    <dbReference type="NCBI Taxonomy" id="2747483"/>
    <lineage>
        <taxon>Eukaryota</taxon>
        <taxon>Metazoa</taxon>
        <taxon>Ecdysozoa</taxon>
        <taxon>Arthropoda</taxon>
        <taxon>Chelicerata</taxon>
        <taxon>Arachnida</taxon>
        <taxon>Araneae</taxon>
        <taxon>Araneomorphae</taxon>
        <taxon>Entelegynae</taxon>
        <taxon>Araneoidea</taxon>
        <taxon>Nephilidae</taxon>
        <taxon>Trichonephila</taxon>
        <taxon>Trichonephila inaurata</taxon>
    </lineage>
</organism>
<reference evidence="1" key="1">
    <citation type="submission" date="2020-08" db="EMBL/GenBank/DDBJ databases">
        <title>Multicomponent nature underlies the extraordinary mechanical properties of spider dragline silk.</title>
        <authorList>
            <person name="Kono N."/>
            <person name="Nakamura H."/>
            <person name="Mori M."/>
            <person name="Yoshida Y."/>
            <person name="Ohtoshi R."/>
            <person name="Malay A.D."/>
            <person name="Moran D.A.P."/>
            <person name="Tomita M."/>
            <person name="Numata K."/>
            <person name="Arakawa K."/>
        </authorList>
    </citation>
    <scope>NUCLEOTIDE SEQUENCE</scope>
</reference>
<name>A0A8X6M716_9ARAC</name>
<sequence>MIYMPNSTAVVQPDGGKPEIHQVFLGENALIPPLPRAAHLLTGHNSLAFWDLLVYVKEADECGLVQCFNVFQQFDQKS</sequence>
<evidence type="ECO:0000313" key="2">
    <source>
        <dbReference type="Proteomes" id="UP000886998"/>
    </source>
</evidence>
<dbReference type="EMBL" id="BMAV01024409">
    <property type="protein sequence ID" value="GFS32982.1"/>
    <property type="molecule type" value="Genomic_DNA"/>
</dbReference>
<proteinExistence type="predicted"/>
<dbReference type="Proteomes" id="UP000886998">
    <property type="component" value="Unassembled WGS sequence"/>
</dbReference>
<dbReference type="AlphaFoldDB" id="A0A8X6M716"/>
<dbReference type="OrthoDB" id="10484994at2759"/>
<accession>A0A8X6M716</accession>
<comment type="caution">
    <text evidence="1">The sequence shown here is derived from an EMBL/GenBank/DDBJ whole genome shotgun (WGS) entry which is preliminary data.</text>
</comment>
<keyword evidence="2" id="KW-1185">Reference proteome</keyword>